<feature type="transmembrane region" description="Helical" evidence="3">
    <location>
        <begin position="36"/>
        <end position="56"/>
    </location>
</feature>
<evidence type="ECO:0000313" key="4">
    <source>
        <dbReference type="EMBL" id="AEW94467.1"/>
    </source>
</evidence>
<dbReference type="KEGG" id="scy:SCATT_20960"/>
<keyword evidence="3" id="KW-1133">Transmembrane helix</keyword>
<keyword evidence="5" id="KW-1185">Reference proteome</keyword>
<dbReference type="STRING" id="1003195.SCATT_20960"/>
<feature type="region of interest" description="Disordered" evidence="2">
    <location>
        <begin position="120"/>
        <end position="156"/>
    </location>
</feature>
<dbReference type="InterPro" id="IPR007060">
    <property type="entry name" value="FtsL/DivIC"/>
</dbReference>
<protein>
    <submittedName>
        <fullName evidence="4">Putative septum formation initiator</fullName>
    </submittedName>
</protein>
<evidence type="ECO:0000313" key="5">
    <source>
        <dbReference type="Proteomes" id="UP000007842"/>
    </source>
</evidence>
<accession>G8WZH0</accession>
<keyword evidence="1" id="KW-0175">Coiled coil</keyword>
<keyword evidence="3" id="KW-0812">Transmembrane</keyword>
<dbReference type="AlphaFoldDB" id="F8JW98"/>
<dbReference type="RefSeq" id="WP_014142859.1">
    <property type="nucleotide sequence ID" value="NC_016111.1"/>
</dbReference>
<keyword evidence="3" id="KW-0472">Membrane</keyword>
<name>F8JW98_STREN</name>
<dbReference type="eggNOG" id="COG2919">
    <property type="taxonomic scope" value="Bacteria"/>
</dbReference>
<reference evidence="5" key="1">
    <citation type="submission" date="2011-12" db="EMBL/GenBank/DDBJ databases">
        <title>Complete genome sequence of Streptomyces cattleya strain DSM 46488.</title>
        <authorList>
            <person name="Ou H.-Y."/>
            <person name="Li P."/>
            <person name="Zhao C."/>
            <person name="O'Hagan D."/>
            <person name="Deng Z."/>
        </authorList>
    </citation>
    <scope>NUCLEOTIDE SEQUENCE [LARGE SCALE GENOMIC DNA]</scope>
    <source>
        <strain evidence="5">ATCC 35852 / DSM 46488 / JCM 4925 / NBRC 14057 / NRRL 8057</strain>
    </source>
</reference>
<sequence>MAADRFSTAARLKALGQQAQARVYRATGRRPRRGKLTGRAALLALTVCALVVALAYPTRQYVAQRAQIADQRRQAEAQRREVDRLREAKARWSDPEFVKSQAREHLHYVMPGETGYVLPGLPGDGAARHGSDPSGATDRPWYDNLWDGVNSSDARR</sequence>
<proteinExistence type="predicted"/>
<dbReference type="Pfam" id="PF04977">
    <property type="entry name" value="DivIC"/>
    <property type="match status" value="1"/>
</dbReference>
<gene>
    <name evidence="4" type="ordered locus">SCATT_20960</name>
</gene>
<evidence type="ECO:0000256" key="1">
    <source>
        <dbReference type="SAM" id="Coils"/>
    </source>
</evidence>
<dbReference type="KEGG" id="sct:SCAT_2112"/>
<dbReference type="EMBL" id="CP003219">
    <property type="protein sequence ID" value="AEW94467.1"/>
    <property type="molecule type" value="Genomic_DNA"/>
</dbReference>
<organism evidence="4 5">
    <name type="scientific">Streptantibioticus cattleyicolor (strain ATCC 35852 / DSM 46488 / JCM 4925 / NBRC 14057 / NRRL 8057)</name>
    <name type="common">Streptomyces cattleya</name>
    <dbReference type="NCBI Taxonomy" id="1003195"/>
    <lineage>
        <taxon>Bacteria</taxon>
        <taxon>Bacillati</taxon>
        <taxon>Actinomycetota</taxon>
        <taxon>Actinomycetes</taxon>
        <taxon>Kitasatosporales</taxon>
        <taxon>Streptomycetaceae</taxon>
        <taxon>Streptantibioticus</taxon>
    </lineage>
</organism>
<dbReference type="Proteomes" id="UP000007842">
    <property type="component" value="Chromosome"/>
</dbReference>
<feature type="coiled-coil region" evidence="1">
    <location>
        <begin position="61"/>
        <end position="88"/>
    </location>
</feature>
<dbReference type="HOGENOM" id="CLU_085342_3_1_11"/>
<dbReference type="OrthoDB" id="5187715at2"/>
<accession>F8JW98</accession>
<dbReference type="PATRIC" id="fig|1003195.11.peg.3631"/>
<evidence type="ECO:0000256" key="3">
    <source>
        <dbReference type="SAM" id="Phobius"/>
    </source>
</evidence>
<evidence type="ECO:0000256" key="2">
    <source>
        <dbReference type="SAM" id="MobiDB-lite"/>
    </source>
</evidence>